<proteinExistence type="predicted"/>
<dbReference type="InterPro" id="IPR007460">
    <property type="entry name" value="BrnT_toxin"/>
</dbReference>
<organism evidence="1 2">
    <name type="scientific">Candidatus Nomurabacteria bacterium RIFCSPHIGHO2_01_FULL_42_16</name>
    <dbReference type="NCBI Taxonomy" id="1801743"/>
    <lineage>
        <taxon>Bacteria</taxon>
        <taxon>Candidatus Nomuraibacteriota</taxon>
    </lineage>
</organism>
<reference evidence="1 2" key="1">
    <citation type="journal article" date="2016" name="Nat. Commun.">
        <title>Thousands of microbial genomes shed light on interconnected biogeochemical processes in an aquifer system.</title>
        <authorList>
            <person name="Anantharaman K."/>
            <person name="Brown C.T."/>
            <person name="Hug L.A."/>
            <person name="Sharon I."/>
            <person name="Castelle C.J."/>
            <person name="Probst A.J."/>
            <person name="Thomas B.C."/>
            <person name="Singh A."/>
            <person name="Wilkins M.J."/>
            <person name="Karaoz U."/>
            <person name="Brodie E.L."/>
            <person name="Williams K.H."/>
            <person name="Hubbard S.S."/>
            <person name="Banfield J.F."/>
        </authorList>
    </citation>
    <scope>NUCLEOTIDE SEQUENCE [LARGE SCALE GENOMIC DNA]</scope>
</reference>
<dbReference type="EMBL" id="MFTT01000029">
    <property type="protein sequence ID" value="OGI69261.1"/>
    <property type="molecule type" value="Genomic_DNA"/>
</dbReference>
<dbReference type="Pfam" id="PF04365">
    <property type="entry name" value="BrnT_toxin"/>
    <property type="match status" value="1"/>
</dbReference>
<dbReference type="Gene3D" id="3.10.450.530">
    <property type="entry name" value="Ribonuclease toxin, BrnT, of type II toxin-antitoxin system"/>
    <property type="match status" value="1"/>
</dbReference>
<comment type="caution">
    <text evidence="1">The sequence shown here is derived from an EMBL/GenBank/DDBJ whole genome shotgun (WGS) entry which is preliminary data.</text>
</comment>
<evidence type="ECO:0000313" key="2">
    <source>
        <dbReference type="Proteomes" id="UP000178059"/>
    </source>
</evidence>
<protein>
    <recommendedName>
        <fullName evidence="3">BrnT family toxin</fullName>
    </recommendedName>
</protein>
<dbReference type="Proteomes" id="UP000178059">
    <property type="component" value="Unassembled WGS sequence"/>
</dbReference>
<dbReference type="STRING" id="1801743.A2824_02255"/>
<dbReference type="AlphaFoldDB" id="A0A1F6VHX9"/>
<evidence type="ECO:0008006" key="3">
    <source>
        <dbReference type="Google" id="ProtNLM"/>
    </source>
</evidence>
<sequence length="98" mass="11650">MDIKIFENAFSFDWDKGNQGKNFVKHKVTDEECEEVFFDPYKKVYNDILHSGGETRYLLVGRTKSERLLFVVFTFRRDRLRVISARGLNKKERKLLAT</sequence>
<accession>A0A1F6VHX9</accession>
<gene>
    <name evidence="1" type="ORF">A2824_02255</name>
</gene>
<name>A0A1F6VHX9_9BACT</name>
<evidence type="ECO:0000313" key="1">
    <source>
        <dbReference type="EMBL" id="OGI69261.1"/>
    </source>
</evidence>
<dbReference type="InterPro" id="IPR038573">
    <property type="entry name" value="BrnT_sf"/>
</dbReference>